<dbReference type="EMBL" id="LAZR01067478">
    <property type="protein sequence ID" value="KKK51505.1"/>
    <property type="molecule type" value="Genomic_DNA"/>
</dbReference>
<comment type="caution">
    <text evidence="1">The sequence shown here is derived from an EMBL/GenBank/DDBJ whole genome shotgun (WGS) entry which is preliminary data.</text>
</comment>
<sequence>MIEAADGGLLGLAYMLTETIKYQVTKRNGKKANGLDRDGQIREFDRLGEAIKEQTVATRELRDAIKEMK</sequence>
<proteinExistence type="predicted"/>
<reference evidence="1" key="1">
    <citation type="journal article" date="2015" name="Nature">
        <title>Complex archaea that bridge the gap between prokaryotes and eukaryotes.</title>
        <authorList>
            <person name="Spang A."/>
            <person name="Saw J.H."/>
            <person name="Jorgensen S.L."/>
            <person name="Zaremba-Niedzwiedzka K."/>
            <person name="Martijn J."/>
            <person name="Lind A.E."/>
            <person name="van Eijk R."/>
            <person name="Schleper C."/>
            <person name="Guy L."/>
            <person name="Ettema T.J."/>
        </authorList>
    </citation>
    <scope>NUCLEOTIDE SEQUENCE</scope>
</reference>
<name>A0A0F8WT60_9ZZZZ</name>
<dbReference type="AlphaFoldDB" id="A0A0F8WT60"/>
<gene>
    <name evidence="1" type="ORF">LCGC14_3114270</name>
</gene>
<accession>A0A0F8WT60</accession>
<evidence type="ECO:0000313" key="1">
    <source>
        <dbReference type="EMBL" id="KKK51505.1"/>
    </source>
</evidence>
<organism evidence="1">
    <name type="scientific">marine sediment metagenome</name>
    <dbReference type="NCBI Taxonomy" id="412755"/>
    <lineage>
        <taxon>unclassified sequences</taxon>
        <taxon>metagenomes</taxon>
        <taxon>ecological metagenomes</taxon>
    </lineage>
</organism>
<protein>
    <submittedName>
        <fullName evidence="1">Uncharacterized protein</fullName>
    </submittedName>
</protein>